<protein>
    <recommendedName>
        <fullName evidence="3">Cleavage/polyadenylation specificity factor A subunit N-terminal domain-containing protein</fullName>
    </recommendedName>
</protein>
<dbReference type="KEGG" id="vpo:Kpol_1073p29"/>
<dbReference type="Proteomes" id="UP000000267">
    <property type="component" value="Unassembled WGS sequence"/>
</dbReference>
<dbReference type="OrthoDB" id="4063069at2759"/>
<proteinExistence type="predicted"/>
<evidence type="ECO:0000313" key="2">
    <source>
        <dbReference type="Proteomes" id="UP000000267"/>
    </source>
</evidence>
<dbReference type="PhylomeDB" id="A7TPU0"/>
<dbReference type="RefSeq" id="XP_001643599.1">
    <property type="nucleotide sequence ID" value="XM_001643549.1"/>
</dbReference>
<accession>A7TPU0</accession>
<dbReference type="AlphaFoldDB" id="A7TPU0"/>
<dbReference type="FunCoup" id="A7TPU0">
    <property type="interactions" value="11"/>
</dbReference>
<dbReference type="eggNOG" id="ENOG502QSHN">
    <property type="taxonomic scope" value="Eukaryota"/>
</dbReference>
<evidence type="ECO:0008006" key="3">
    <source>
        <dbReference type="Google" id="ProtNLM"/>
    </source>
</evidence>
<dbReference type="GeneID" id="5543832"/>
<dbReference type="EMBL" id="DS480447">
    <property type="protein sequence ID" value="EDO15741.1"/>
    <property type="molecule type" value="Genomic_DNA"/>
</dbReference>
<gene>
    <name evidence="1" type="ORF">Kpol_1073p29</name>
</gene>
<keyword evidence="2" id="KW-1185">Reference proteome</keyword>
<dbReference type="InParanoid" id="A7TPU0"/>
<evidence type="ECO:0000313" key="1">
    <source>
        <dbReference type="EMBL" id="EDO15741.1"/>
    </source>
</evidence>
<dbReference type="HOGENOM" id="CLU_281206_0_0_1"/>
<name>A7TPU0_VANPO</name>
<organism evidence="2">
    <name type="scientific">Vanderwaltozyma polyspora (strain ATCC 22028 / DSM 70294 / BCRC 21397 / CBS 2163 / NBRC 10782 / NRRL Y-8283 / UCD 57-17)</name>
    <name type="common">Kluyveromyces polysporus</name>
    <dbReference type="NCBI Taxonomy" id="436907"/>
    <lineage>
        <taxon>Eukaryota</taxon>
        <taxon>Fungi</taxon>
        <taxon>Dikarya</taxon>
        <taxon>Ascomycota</taxon>
        <taxon>Saccharomycotina</taxon>
        <taxon>Saccharomycetes</taxon>
        <taxon>Saccharomycetales</taxon>
        <taxon>Saccharomycetaceae</taxon>
        <taxon>Vanderwaltozyma</taxon>
    </lineage>
</organism>
<dbReference type="OMA" id="RIRIAMT"/>
<sequence length="1095" mass="125751">MTLNLLLSQLKGSNKFVNSFKVKDNTLIIVENASLLKFKFNATLNETSKITEKRISGYIVAAFQFQDLLNAKDYLILVKEVGNLEIWDSEFKLIDSLDTGYKSIDLSQFNLFLGIDYKLNRLYINLSEYRIYVIELDQTKDSITFKRNKNIDELACFYESKDKIYQFESSLEIDYTVEKEYFSLTILTCNESEFIKSFGLINIKILNKAKSLLYDVIVNQNNLKFDSRNPILKVIPGFAICIISNSSIFIIEHLIGIQHVVDGKSLESNPLFHIQQDGNIVPNIVAFKDSEKIFFRFITDKMEIWDLTMNLIYEDGDIYSFHWSSLQVESKKLDSKFISMVPIDSLIMKFCFLVNEDYDLILFDLFSLSQVSRLRSYLDNKYCIFDAQLIGYNSKVQMSCGGTGSNEGIIEIEYTGFNDLFSNIEPILTTANVKRFWDTNHGVYYLDETLNLRNNGKIIMKNEDVIYVTKDEKFITRKYNNDIILEICGIENSMDYAYIDINGVLKLGGNSKKSLKLDIDGEYKFVKFILFAKMIDSNIYVVIAYENNILIVKNFEIEFLRTSVKNIISDIIILRDKDHELQLLISDIFGNLQIRHIKDQNQYIDTVLKLTNNKLKLLLLNCNSNILGYSDDICVMMRKKSDEFEIHKVHTPVSFDKVTLGVSGEMFLETPKGNIFKLKNIFNTAEKCMPTTVNKKNYSKTHDFIKFITLPSSLKYSICCGIKNEFNKTLEKEQVYYELLLIDNDTLKVEDRFDISKKFPYTKISDITAVPFDPDDETTAVRLSYAKQLMLSKCFVVSLDLESVDDESMPNFLLFSLDEKNLTIDLHTSMSTSFNITSLKNYINNSLLVGGETLQVYDIDYLVKDNAFKITLRSNSLYPNAFITNMTYIPGSKIKSNIEEHSISNISHNLLFSCSPFEGVKENIIIKRSDNTYVIKPIIGSSKLNPISTAEKNTLLMSATSFIDNGTVIFIGVLSPNILLVSLVLDNNEIANIKVRLPYTIISVKALDDYRKSANGNNKTIMKDGKYSDLFLISTICGGIFLIRKFSDFSIFDEETNEFIRTEMDGIMQDIGYESNSDEILLLDMRTKQKFINDL</sequence>
<reference evidence="1 2" key="1">
    <citation type="journal article" date="2007" name="Proc. Natl. Acad. Sci. U.S.A.">
        <title>Independent sorting-out of thousands of duplicated gene pairs in two yeast species descended from a whole-genome duplication.</title>
        <authorList>
            <person name="Scannell D.R."/>
            <person name="Frank A.C."/>
            <person name="Conant G.C."/>
            <person name="Byrne K.P."/>
            <person name="Woolfit M."/>
            <person name="Wolfe K.H."/>
        </authorList>
    </citation>
    <scope>NUCLEOTIDE SEQUENCE [LARGE SCALE GENOMIC DNA]</scope>
    <source>
        <strain evidence="2">ATCC 22028 / DSM 70294 / BCRC 21397 / CBS 2163 / NBRC 10782 / NRRL Y-8283 / UCD 57-17</strain>
    </source>
</reference>